<name>A0A9P8NY68_9ASCO</name>
<evidence type="ECO:0000256" key="6">
    <source>
        <dbReference type="ARBA" id="ARBA00022833"/>
    </source>
</evidence>
<dbReference type="GO" id="GO:0035861">
    <property type="term" value="C:site of double-strand break"/>
    <property type="evidence" value="ECO:0007669"/>
    <property type="project" value="TreeGrafter"/>
</dbReference>
<keyword evidence="14" id="KW-1185">Reference proteome</keyword>
<dbReference type="Gene3D" id="3.30.1490.100">
    <property type="entry name" value="DNA polymerase, Y-family, little finger domain"/>
    <property type="match status" value="1"/>
</dbReference>
<dbReference type="GO" id="GO:0009314">
    <property type="term" value="P:response to radiation"/>
    <property type="evidence" value="ECO:0007669"/>
    <property type="project" value="TreeGrafter"/>
</dbReference>
<dbReference type="Gene3D" id="3.40.1170.60">
    <property type="match status" value="1"/>
</dbReference>
<dbReference type="InterPro" id="IPR001126">
    <property type="entry name" value="UmuC"/>
</dbReference>
<evidence type="ECO:0000256" key="10">
    <source>
        <dbReference type="SAM" id="MobiDB-lite"/>
    </source>
</evidence>
<gene>
    <name evidence="13" type="ORF">OGAPHI_006114</name>
</gene>
<dbReference type="PANTHER" id="PTHR45873:SF1">
    <property type="entry name" value="DNA POLYMERASE ETA"/>
    <property type="match status" value="1"/>
</dbReference>
<keyword evidence="3" id="KW-0479">Metal-binding</keyword>
<evidence type="ECO:0000313" key="14">
    <source>
        <dbReference type="Proteomes" id="UP000769157"/>
    </source>
</evidence>
<dbReference type="Pfam" id="PF11799">
    <property type="entry name" value="IMS_C"/>
    <property type="match status" value="1"/>
</dbReference>
<dbReference type="PROSITE" id="PS51907">
    <property type="entry name" value="ZF_UBZ3"/>
    <property type="match status" value="1"/>
</dbReference>
<dbReference type="Gene3D" id="3.30.70.270">
    <property type="match status" value="1"/>
</dbReference>
<dbReference type="GO" id="GO:0006281">
    <property type="term" value="P:DNA repair"/>
    <property type="evidence" value="ECO:0007669"/>
    <property type="project" value="UniProtKB-KW"/>
</dbReference>
<dbReference type="PANTHER" id="PTHR45873">
    <property type="entry name" value="DNA POLYMERASE ETA"/>
    <property type="match status" value="1"/>
</dbReference>
<feature type="domain" description="UmuC" evidence="11">
    <location>
        <begin position="32"/>
        <end position="289"/>
    </location>
</feature>
<dbReference type="InterPro" id="IPR043502">
    <property type="entry name" value="DNA/RNA_pol_sf"/>
</dbReference>
<dbReference type="InterPro" id="IPR017961">
    <property type="entry name" value="DNA_pol_Y-fam_little_finger"/>
</dbReference>
<proteinExistence type="predicted"/>
<dbReference type="GO" id="GO:0003684">
    <property type="term" value="F:damaged DNA binding"/>
    <property type="evidence" value="ECO:0007669"/>
    <property type="project" value="InterPro"/>
</dbReference>
<dbReference type="FunFam" id="3.40.1170.60:FF:000008">
    <property type="entry name" value="DNA polymerase eta subunit"/>
    <property type="match status" value="1"/>
</dbReference>
<dbReference type="PIRSF" id="PIRSF036603">
    <property type="entry name" value="DPol_eta"/>
    <property type="match status" value="1"/>
</dbReference>
<feature type="region of interest" description="Disordered" evidence="10">
    <location>
        <begin position="489"/>
        <end position="510"/>
    </location>
</feature>
<dbReference type="GO" id="GO:0008270">
    <property type="term" value="F:zinc ion binding"/>
    <property type="evidence" value="ECO:0007669"/>
    <property type="project" value="UniProtKB-KW"/>
</dbReference>
<feature type="domain" description="UBZ3-type" evidence="12">
    <location>
        <begin position="504"/>
        <end position="538"/>
    </location>
</feature>
<evidence type="ECO:0000259" key="12">
    <source>
        <dbReference type="PROSITE" id="PS51907"/>
    </source>
</evidence>
<feature type="region of interest" description="Disordered" evidence="10">
    <location>
        <begin position="544"/>
        <end position="582"/>
    </location>
</feature>
<evidence type="ECO:0000313" key="13">
    <source>
        <dbReference type="EMBL" id="KAH3661935.1"/>
    </source>
</evidence>
<keyword evidence="7" id="KW-0234">DNA repair</keyword>
<reference evidence="13" key="2">
    <citation type="submission" date="2021-01" db="EMBL/GenBank/DDBJ databases">
        <authorList>
            <person name="Schikora-Tamarit M.A."/>
        </authorList>
    </citation>
    <scope>NUCLEOTIDE SEQUENCE</scope>
    <source>
        <strain evidence="13">CBS6075</strain>
    </source>
</reference>
<evidence type="ECO:0000259" key="11">
    <source>
        <dbReference type="PROSITE" id="PS50173"/>
    </source>
</evidence>
<keyword evidence="4" id="KW-0227">DNA damage</keyword>
<comment type="caution">
    <text evidence="13">The sequence shown here is derived from an EMBL/GenBank/DDBJ whole genome shotgun (WGS) entry which is preliminary data.</text>
</comment>
<dbReference type="OrthoDB" id="5723at2759"/>
<dbReference type="Pfam" id="PF00817">
    <property type="entry name" value="IMS"/>
    <property type="match status" value="1"/>
</dbReference>
<keyword evidence="2" id="KW-0808">Transferase</keyword>
<dbReference type="InterPro" id="IPR041298">
    <property type="entry name" value="UBZ3"/>
</dbReference>
<dbReference type="GO" id="GO:0003887">
    <property type="term" value="F:DNA-directed DNA polymerase activity"/>
    <property type="evidence" value="ECO:0007669"/>
    <property type="project" value="TreeGrafter"/>
</dbReference>
<keyword evidence="6" id="KW-0862">Zinc</keyword>
<dbReference type="Pfam" id="PF18439">
    <property type="entry name" value="zf_UBZ"/>
    <property type="match status" value="1"/>
</dbReference>
<dbReference type="GO" id="GO:0042276">
    <property type="term" value="P:error-prone translesion synthesis"/>
    <property type="evidence" value="ECO:0007669"/>
    <property type="project" value="TreeGrafter"/>
</dbReference>
<dbReference type="GO" id="GO:0005634">
    <property type="term" value="C:nucleus"/>
    <property type="evidence" value="ECO:0007669"/>
    <property type="project" value="UniProtKB-SubCell"/>
</dbReference>
<evidence type="ECO:0000256" key="1">
    <source>
        <dbReference type="ARBA" id="ARBA00004123"/>
    </source>
</evidence>
<dbReference type="SUPFAM" id="SSF100879">
    <property type="entry name" value="Lesion bypass DNA polymerase (Y-family), little finger domain"/>
    <property type="match status" value="1"/>
</dbReference>
<evidence type="ECO:0000256" key="8">
    <source>
        <dbReference type="ARBA" id="ARBA00023242"/>
    </source>
</evidence>
<keyword evidence="5" id="KW-0863">Zinc-finger</keyword>
<dbReference type="Proteomes" id="UP000769157">
    <property type="component" value="Unassembled WGS sequence"/>
</dbReference>
<evidence type="ECO:0000256" key="2">
    <source>
        <dbReference type="ARBA" id="ARBA00022679"/>
    </source>
</evidence>
<evidence type="ECO:0000256" key="9">
    <source>
        <dbReference type="ARBA" id="ARBA00044975"/>
    </source>
</evidence>
<accession>A0A9P8NY68</accession>
<dbReference type="InterPro" id="IPR036775">
    <property type="entry name" value="DNA_pol_Y-fam_lit_finger_sf"/>
</dbReference>
<dbReference type="RefSeq" id="XP_046059039.1">
    <property type="nucleotide sequence ID" value="XM_046207369.1"/>
</dbReference>
<evidence type="ECO:0000256" key="3">
    <source>
        <dbReference type="ARBA" id="ARBA00022723"/>
    </source>
</evidence>
<dbReference type="GO" id="GO:0007064">
    <property type="term" value="P:mitotic sister chromatid cohesion"/>
    <property type="evidence" value="ECO:0007669"/>
    <property type="project" value="UniProtKB-ARBA"/>
</dbReference>
<dbReference type="GO" id="GO:0070987">
    <property type="term" value="P:error-free translesion synthesis"/>
    <property type="evidence" value="ECO:0007669"/>
    <property type="project" value="UniProtKB-ARBA"/>
</dbReference>
<evidence type="ECO:0000256" key="7">
    <source>
        <dbReference type="ARBA" id="ARBA00023204"/>
    </source>
</evidence>
<sequence>MLIVPSSSKFTYQNLLDLNDSARATFSPLSVIAHIDINAYFAQYEQLRLNLTPKDPVVCLQWNSLIAVSYAAREYGVSRMDSLQTAKLKCPDLVVAHTAVFKKGEETWKYVDYLPQPVDHKVSLEPYRRESRKMMRFFKEFCDEVEKASVDECFMDFGRLIYSRMVALFPQLGEQQENPRETRLPPLPDQLPKELEDAPGLFIAKEDGQVSVCDWDDVAMLIGAHLGFDLRRKLKKELGYTTSLGIGRVKNIAKLASDFKKPNQQTTVFNDAIPAFFDNFSLTDFWSMGGKVGRQILQDLEVESGRHEVRYIKDNFSLEDLARELKDPQLAEKLYKMVRGELRQPINPRTDVKSMGSHKNFRGKSVSQSSDILDWFKVFVIDLILRLQELDDEIDTQRRPTRLTLYMRNSRNITSSRQCSFPLIRDLDEAKKKVEELSLRLLQELEEHWDTARAGPMYPSTHGGLAFSGFQEISGYSRIDELMKVRAVRRETTASPPPREPTTPTDEGNVCAQCGAEVAPAERAEHNDFHFAMALNDELNTQSYGERLLATRKREPDPPVPAKRAKRDANQKTLAGWSRKLR</sequence>
<protein>
    <recommendedName>
        <fullName evidence="9">DNA polymerase eta</fullName>
    </recommendedName>
</protein>
<dbReference type="InterPro" id="IPR043128">
    <property type="entry name" value="Rev_trsase/Diguanyl_cyclase"/>
</dbReference>
<evidence type="ECO:0000256" key="5">
    <source>
        <dbReference type="ARBA" id="ARBA00022771"/>
    </source>
</evidence>
<dbReference type="InterPro" id="IPR052230">
    <property type="entry name" value="DNA_polymerase_eta"/>
</dbReference>
<evidence type="ECO:0000256" key="4">
    <source>
        <dbReference type="ARBA" id="ARBA00022763"/>
    </source>
</evidence>
<dbReference type="GO" id="GO:0005657">
    <property type="term" value="C:replication fork"/>
    <property type="evidence" value="ECO:0007669"/>
    <property type="project" value="UniProtKB-ARBA"/>
</dbReference>
<dbReference type="GeneID" id="70238078"/>
<reference evidence="13" key="1">
    <citation type="journal article" date="2021" name="Open Biol.">
        <title>Shared evolutionary footprints suggest mitochondrial oxidative damage underlies multiple complex I losses in fungi.</title>
        <authorList>
            <person name="Schikora-Tamarit M.A."/>
            <person name="Marcet-Houben M."/>
            <person name="Nosek J."/>
            <person name="Gabaldon T."/>
        </authorList>
    </citation>
    <scope>NUCLEOTIDE SEQUENCE</scope>
    <source>
        <strain evidence="13">CBS6075</strain>
    </source>
</reference>
<dbReference type="PROSITE" id="PS50173">
    <property type="entry name" value="UMUC"/>
    <property type="match status" value="1"/>
</dbReference>
<comment type="subcellular location">
    <subcellularLocation>
        <location evidence="1">Nucleus</location>
    </subcellularLocation>
</comment>
<dbReference type="EMBL" id="JAEUBE010000414">
    <property type="protein sequence ID" value="KAH3661935.1"/>
    <property type="molecule type" value="Genomic_DNA"/>
</dbReference>
<dbReference type="SUPFAM" id="SSF56672">
    <property type="entry name" value="DNA/RNA polymerases"/>
    <property type="match status" value="1"/>
</dbReference>
<organism evidence="13 14">
    <name type="scientific">Ogataea philodendri</name>
    <dbReference type="NCBI Taxonomy" id="1378263"/>
    <lineage>
        <taxon>Eukaryota</taxon>
        <taxon>Fungi</taxon>
        <taxon>Dikarya</taxon>
        <taxon>Ascomycota</taxon>
        <taxon>Saccharomycotina</taxon>
        <taxon>Pichiomycetes</taxon>
        <taxon>Pichiales</taxon>
        <taxon>Pichiaceae</taxon>
        <taxon>Ogataea</taxon>
    </lineage>
</organism>
<keyword evidence="8" id="KW-0539">Nucleus</keyword>
<dbReference type="AlphaFoldDB" id="A0A9P8NY68"/>